<dbReference type="Proteomes" id="UP000005631">
    <property type="component" value="Chromosome"/>
</dbReference>
<dbReference type="Gene3D" id="3.40.50.10070">
    <property type="entry name" value="TolB, N-terminal domain"/>
    <property type="match status" value="1"/>
</dbReference>
<feature type="domain" description="HTH araC/xylS-type" evidence="6">
    <location>
        <begin position="490"/>
        <end position="594"/>
    </location>
</feature>
<dbReference type="InterPro" id="IPR018060">
    <property type="entry name" value="HTH_AraC"/>
</dbReference>
<dbReference type="Pfam" id="PF13181">
    <property type="entry name" value="TPR_8"/>
    <property type="match status" value="2"/>
</dbReference>
<evidence type="ECO:0000313" key="7">
    <source>
        <dbReference type="EMBL" id="AEV31303.1"/>
    </source>
</evidence>
<dbReference type="PROSITE" id="PS50293">
    <property type="entry name" value="TPR_REGION"/>
    <property type="match status" value="1"/>
</dbReference>
<gene>
    <name evidence="7" type="ordered locus">Oweho_0281</name>
</gene>
<organism evidence="7 8">
    <name type="scientific">Owenweeksia hongkongensis (strain DSM 17368 / CIP 108786 / JCM 12287 / NRRL B-23963 / UST20020801)</name>
    <dbReference type="NCBI Taxonomy" id="926562"/>
    <lineage>
        <taxon>Bacteria</taxon>
        <taxon>Pseudomonadati</taxon>
        <taxon>Bacteroidota</taxon>
        <taxon>Flavobacteriia</taxon>
        <taxon>Flavobacteriales</taxon>
        <taxon>Owenweeksiaceae</taxon>
        <taxon>Owenweeksia</taxon>
    </lineage>
</organism>
<dbReference type="eggNOG" id="COG0457">
    <property type="taxonomic scope" value="Bacteria"/>
</dbReference>
<keyword evidence="4" id="KW-0804">Transcription</keyword>
<dbReference type="InterPro" id="IPR011990">
    <property type="entry name" value="TPR-like_helical_dom_sf"/>
</dbReference>
<protein>
    <submittedName>
        <fullName evidence="7">Putative integral membrane protein</fullName>
    </submittedName>
</protein>
<dbReference type="SMART" id="SM00028">
    <property type="entry name" value="TPR"/>
    <property type="match status" value="3"/>
</dbReference>
<dbReference type="RefSeq" id="WP_014200664.1">
    <property type="nucleotide sequence ID" value="NC_016599.1"/>
</dbReference>
<dbReference type="AlphaFoldDB" id="G8R7Y0"/>
<evidence type="ECO:0000313" key="8">
    <source>
        <dbReference type="Proteomes" id="UP000005631"/>
    </source>
</evidence>
<dbReference type="SUPFAM" id="SSF48452">
    <property type="entry name" value="TPR-like"/>
    <property type="match status" value="2"/>
</dbReference>
<dbReference type="SMART" id="SM00342">
    <property type="entry name" value="HTH_ARAC"/>
    <property type="match status" value="1"/>
</dbReference>
<dbReference type="eggNOG" id="COG2207">
    <property type="taxonomic scope" value="Bacteria"/>
</dbReference>
<dbReference type="GO" id="GO:0043565">
    <property type="term" value="F:sequence-specific DNA binding"/>
    <property type="evidence" value="ECO:0007669"/>
    <property type="project" value="InterPro"/>
</dbReference>
<name>G8R7Y0_OWEHD</name>
<dbReference type="GO" id="GO:0003700">
    <property type="term" value="F:DNA-binding transcription factor activity"/>
    <property type="evidence" value="ECO:0007669"/>
    <property type="project" value="InterPro"/>
</dbReference>
<dbReference type="Gene3D" id="1.25.40.10">
    <property type="entry name" value="Tetratricopeptide repeat domain"/>
    <property type="match status" value="2"/>
</dbReference>
<dbReference type="PATRIC" id="fig|926562.3.peg.287"/>
<dbReference type="InterPro" id="IPR009057">
    <property type="entry name" value="Homeodomain-like_sf"/>
</dbReference>
<evidence type="ECO:0000256" key="1">
    <source>
        <dbReference type="ARBA" id="ARBA00022737"/>
    </source>
</evidence>
<reference evidence="7 8" key="1">
    <citation type="journal article" date="2012" name="Stand. Genomic Sci.">
        <title>Genome sequence of the orange-pigmented seawater bacterium Owenweeksia hongkongensis type strain (UST20020801(T)).</title>
        <authorList>
            <person name="Riedel T."/>
            <person name="Held B."/>
            <person name="Nolan M."/>
            <person name="Lucas S."/>
            <person name="Lapidus A."/>
            <person name="Tice H."/>
            <person name="Del Rio T.G."/>
            <person name="Cheng J.F."/>
            <person name="Han C."/>
            <person name="Tapia R."/>
            <person name="Goodwin L.A."/>
            <person name="Pitluck S."/>
            <person name="Liolios K."/>
            <person name="Mavromatis K."/>
            <person name="Pagani I."/>
            <person name="Ivanova N."/>
            <person name="Mikhailova N."/>
            <person name="Pati A."/>
            <person name="Chen A."/>
            <person name="Palaniappan K."/>
            <person name="Rohde M."/>
            <person name="Tindall B.J."/>
            <person name="Detter J.C."/>
            <person name="Goker M."/>
            <person name="Woyke T."/>
            <person name="Bristow J."/>
            <person name="Eisen J.A."/>
            <person name="Markowitz V."/>
            <person name="Hugenholtz P."/>
            <person name="Klenk H.P."/>
            <person name="Kyrpides N.C."/>
        </authorList>
    </citation>
    <scope>NUCLEOTIDE SEQUENCE</scope>
    <source>
        <strain evidence="8">DSM 17368 / JCM 12287 / NRRL B-23963</strain>
    </source>
</reference>
<dbReference type="eggNOG" id="COG5616">
    <property type="taxonomic scope" value="Bacteria"/>
</dbReference>
<keyword evidence="3" id="KW-0805">Transcription regulation</keyword>
<dbReference type="Gene3D" id="1.10.10.60">
    <property type="entry name" value="Homeodomain-like"/>
    <property type="match status" value="2"/>
</dbReference>
<evidence type="ECO:0000259" key="6">
    <source>
        <dbReference type="PROSITE" id="PS01124"/>
    </source>
</evidence>
<dbReference type="PANTHER" id="PTHR44943">
    <property type="entry name" value="CELLULOSE SYNTHASE OPERON PROTEIN C"/>
    <property type="match status" value="1"/>
</dbReference>
<feature type="repeat" description="TPR" evidence="5">
    <location>
        <begin position="295"/>
        <end position="328"/>
    </location>
</feature>
<dbReference type="InterPro" id="IPR019734">
    <property type="entry name" value="TPR_rpt"/>
</dbReference>
<dbReference type="HOGENOM" id="CLU_473896_0_0_10"/>
<accession>G8R7Y0</accession>
<keyword evidence="1" id="KW-0677">Repeat</keyword>
<dbReference type="PROSITE" id="PS50005">
    <property type="entry name" value="TPR"/>
    <property type="match status" value="1"/>
</dbReference>
<dbReference type="Pfam" id="PF12833">
    <property type="entry name" value="HTH_18"/>
    <property type="match status" value="1"/>
</dbReference>
<dbReference type="EMBL" id="CP003156">
    <property type="protein sequence ID" value="AEV31303.1"/>
    <property type="molecule type" value="Genomic_DNA"/>
</dbReference>
<dbReference type="InterPro" id="IPR051685">
    <property type="entry name" value="Ycf3/AcsC/BcsC/TPR_MFPF"/>
</dbReference>
<dbReference type="KEGG" id="oho:Oweho_0281"/>
<dbReference type="SUPFAM" id="SSF46689">
    <property type="entry name" value="Homeodomain-like"/>
    <property type="match status" value="1"/>
</dbReference>
<keyword evidence="2 5" id="KW-0802">TPR repeat</keyword>
<proteinExistence type="predicted"/>
<dbReference type="PANTHER" id="PTHR44943:SF8">
    <property type="entry name" value="TPR REPEAT-CONTAINING PROTEIN MJ0263"/>
    <property type="match status" value="1"/>
</dbReference>
<keyword evidence="8" id="KW-1185">Reference proteome</keyword>
<evidence type="ECO:0000256" key="3">
    <source>
        <dbReference type="ARBA" id="ARBA00023015"/>
    </source>
</evidence>
<evidence type="ECO:0000256" key="5">
    <source>
        <dbReference type="PROSITE-ProRule" id="PRU00339"/>
    </source>
</evidence>
<evidence type="ECO:0000256" key="2">
    <source>
        <dbReference type="ARBA" id="ARBA00022803"/>
    </source>
</evidence>
<dbReference type="PROSITE" id="PS01124">
    <property type="entry name" value="HTH_ARAC_FAMILY_2"/>
    <property type="match status" value="1"/>
</dbReference>
<dbReference type="STRING" id="926562.Oweho_0281"/>
<sequence length="597" mass="68686">MISEIPERSIAVLPFLNLSTNQEDEYFSDGITEEIINALSLIDGLKVIARTSVFSLKGKDLDAREIGNKLGVNLLLEGSLRKAANKVRISVQLVTAENGFRIWTEKYDRELDDIFAIQDEIANCVLERLQLELEVNFTSTNYTQNTEAYQLLLKGIYFFKRDFDGNIKALEYFKKATELAPDYGEAYAYMGETLIHHAASGIISTIDAHEQARAYAYTALGLNQYDPRAHKVLAFIHLFYDWNWDAAIESYQKAVRYGLPNQNDFITYYHIFLENDVDKAIEIAQKLLETDPLHFGSYWQVGISYYFAARFEPAIEAFNKAIELEPSNSETYHWKSTALGFLKKFDEAKIASQKAIALSENNPWAHFSHLILKILLGQEKEVLQSIKSQEFIDPMDPALLYAMMGLKEEAFAKLEEGYKAKSVMMVTLKHYWMWDSIRDDERFEEMLERMNFPKNVRKDQVINARILPISSNQEQIATDTPDPETLATLEQLKQLMDEDEIYLNPSLSLRELAQSLQIHPNKLSWLINENLGKNFNEYINSWRLTAFQQKALDPENSNITLLGLAYESGFNSKSVFNEFFKRSTGLTPRAWLKSRQA</sequence>
<evidence type="ECO:0000256" key="4">
    <source>
        <dbReference type="ARBA" id="ARBA00023163"/>
    </source>
</evidence>